<comment type="caution">
    <text evidence="1">The sequence shown here is derived from an EMBL/GenBank/DDBJ whole genome shotgun (WGS) entry which is preliminary data.</text>
</comment>
<evidence type="ECO:0000313" key="1">
    <source>
        <dbReference type="EMBL" id="GLB47034.1"/>
    </source>
</evidence>
<keyword evidence="2" id="KW-1185">Reference proteome</keyword>
<reference evidence="1" key="1">
    <citation type="submission" date="2022-07" db="EMBL/GenBank/DDBJ databases">
        <authorList>
            <person name="Kouya T."/>
            <person name="Ishiyama Y."/>
        </authorList>
    </citation>
    <scope>NUCLEOTIDE SEQUENCE</scope>
    <source>
        <strain evidence="1">WR16-4</strain>
    </source>
</reference>
<sequence>MLEAYLFVNPLCQQCIQSEKTVLKLADTLQCKFSFRFVPMLNVSIIHENIKELENQMDLDISVNQSYKIHYDLVLDYKAASFQGKKCGRNFLMTLQDSILNQNRPYSDRLVLSIAKKSKLDLKMFKDDRQSSLAKNAFKYDQELTNEMKIQKPSSAVIFNCDSSDCGILIDEINYQYLLSVCSKNGKHSFYKHPEDFRRNFHCI</sequence>
<organism evidence="1 2">
    <name type="scientific">Philodulcilactobacillus myokoensis</name>
    <dbReference type="NCBI Taxonomy" id="2929573"/>
    <lineage>
        <taxon>Bacteria</taxon>
        <taxon>Bacillati</taxon>
        <taxon>Bacillota</taxon>
        <taxon>Bacilli</taxon>
        <taxon>Lactobacillales</taxon>
        <taxon>Lactobacillaceae</taxon>
        <taxon>Philodulcilactobacillus</taxon>
    </lineage>
</organism>
<reference evidence="1" key="2">
    <citation type="journal article" date="2023" name="PLoS ONE">
        <title>Philodulcilactobacillus myokoensis gen. nov., sp. nov., a fructophilic, acidophilic, and agar-phobic lactic acid bacterium isolated from fermented vegetable extracts.</title>
        <authorList>
            <person name="Kouya T."/>
            <person name="Ishiyama Y."/>
            <person name="Ohashi S."/>
            <person name="Kumakubo R."/>
            <person name="Yamazaki T."/>
            <person name="Otaki T."/>
        </authorList>
    </citation>
    <scope>NUCLEOTIDE SEQUENCE</scope>
    <source>
        <strain evidence="1">WR16-4</strain>
    </source>
</reference>
<protein>
    <submittedName>
        <fullName evidence="1">DsbA family protein</fullName>
    </submittedName>
</protein>
<dbReference type="Proteomes" id="UP001144204">
    <property type="component" value="Unassembled WGS sequence"/>
</dbReference>
<dbReference type="AlphaFoldDB" id="A0A9W6ETI0"/>
<dbReference type="InterPro" id="IPR036249">
    <property type="entry name" value="Thioredoxin-like_sf"/>
</dbReference>
<dbReference type="RefSeq" id="WP_286136492.1">
    <property type="nucleotide sequence ID" value="NZ_BRPL01000002.1"/>
</dbReference>
<dbReference type="Pfam" id="PF13743">
    <property type="entry name" value="Thioredoxin_5"/>
    <property type="match status" value="1"/>
</dbReference>
<dbReference type="EMBL" id="BRPL01000002">
    <property type="protein sequence ID" value="GLB47034.1"/>
    <property type="molecule type" value="Genomic_DNA"/>
</dbReference>
<name>A0A9W6ETI0_9LACO</name>
<proteinExistence type="predicted"/>
<accession>A0A9W6ETI0</accession>
<evidence type="ECO:0000313" key="2">
    <source>
        <dbReference type="Proteomes" id="UP001144204"/>
    </source>
</evidence>
<dbReference type="Gene3D" id="3.40.30.10">
    <property type="entry name" value="Glutaredoxin"/>
    <property type="match status" value="1"/>
</dbReference>
<gene>
    <name evidence="1" type="ORF">WR164_10130</name>
</gene>
<dbReference type="SUPFAM" id="SSF52833">
    <property type="entry name" value="Thioredoxin-like"/>
    <property type="match status" value="1"/>
</dbReference>